<dbReference type="GO" id="GO:0030424">
    <property type="term" value="C:axon"/>
    <property type="evidence" value="ECO:0000318"/>
    <property type="project" value="GO_Central"/>
</dbReference>
<dbReference type="Pfam" id="PF00047">
    <property type="entry name" value="ig"/>
    <property type="match status" value="1"/>
</dbReference>
<keyword evidence="2" id="KW-0393">Immunoglobulin domain</keyword>
<dbReference type="EnsemblMetazoa" id="ISCW002084-RA">
    <property type="protein sequence ID" value="ISCW002084-PA"/>
    <property type="gene ID" value="ISCW002084"/>
</dbReference>
<evidence type="ECO:0000259" key="3">
    <source>
        <dbReference type="PROSITE" id="PS50835"/>
    </source>
</evidence>
<dbReference type="CDD" id="cd00096">
    <property type="entry name" value="Ig"/>
    <property type="match status" value="1"/>
</dbReference>
<name>B7PC65_IXOSC</name>
<organism>
    <name type="scientific">Ixodes scapularis</name>
    <name type="common">Black-legged tick</name>
    <name type="synonym">Deer tick</name>
    <dbReference type="NCBI Taxonomy" id="6945"/>
    <lineage>
        <taxon>Eukaryota</taxon>
        <taxon>Metazoa</taxon>
        <taxon>Ecdysozoa</taxon>
        <taxon>Arthropoda</taxon>
        <taxon>Chelicerata</taxon>
        <taxon>Arachnida</taxon>
        <taxon>Acari</taxon>
        <taxon>Parasitiformes</taxon>
        <taxon>Ixodida</taxon>
        <taxon>Ixodoidea</taxon>
        <taxon>Ixodidae</taxon>
        <taxon>Ixodinae</taxon>
        <taxon>Ixodes</taxon>
    </lineage>
</organism>
<evidence type="ECO:0007829" key="8">
    <source>
        <dbReference type="PeptideAtlas" id="B7PC65"/>
    </source>
</evidence>
<dbReference type="InterPro" id="IPR013783">
    <property type="entry name" value="Ig-like_fold"/>
</dbReference>
<dbReference type="EMBL" id="ABJB010632928">
    <property type="status" value="NOT_ANNOTATED_CDS"/>
    <property type="molecule type" value="Genomic_DNA"/>
</dbReference>
<dbReference type="GO" id="GO:0050808">
    <property type="term" value="P:synapse organization"/>
    <property type="evidence" value="ECO:0000318"/>
    <property type="project" value="GO_Central"/>
</dbReference>
<dbReference type="EMBL" id="ABJB010955940">
    <property type="status" value="NOT_ANNOTATED_CDS"/>
    <property type="molecule type" value="Genomic_DNA"/>
</dbReference>
<dbReference type="InterPro" id="IPR050958">
    <property type="entry name" value="Cell_Adh-Cytoskel_Orgn"/>
</dbReference>
<dbReference type="SUPFAM" id="SSF48726">
    <property type="entry name" value="Immunoglobulin"/>
    <property type="match status" value="4"/>
</dbReference>
<dbReference type="GO" id="GO:0008046">
    <property type="term" value="F:axon guidance receptor activity"/>
    <property type="evidence" value="ECO:0000318"/>
    <property type="project" value="GO_Central"/>
</dbReference>
<dbReference type="AlphaFoldDB" id="B7PC65"/>
<dbReference type="InterPro" id="IPR003961">
    <property type="entry name" value="FN3_dom"/>
</dbReference>
<dbReference type="FunCoup" id="B7PC65">
    <property type="interactions" value="62"/>
</dbReference>
<dbReference type="VEuPathDB" id="VectorBase:ISCI002084"/>
<dbReference type="GO" id="GO:0007156">
    <property type="term" value="P:homophilic cell adhesion via plasma membrane adhesion molecules"/>
    <property type="evidence" value="ECO:0000318"/>
    <property type="project" value="GO_Central"/>
</dbReference>
<feature type="domain" description="Ig-like" evidence="3">
    <location>
        <begin position="32"/>
        <end position="106"/>
    </location>
</feature>
<dbReference type="OrthoDB" id="9355041at2759"/>
<sequence>MRRHDAIVEGEENLPVERKYLSECRGELFLQPAKPELSLFTGENFFVTCFAGPGTEQQSITWTGPDGKEIKTTYGRIHIVPPTGDQSGLNLVVEEVWASDKGSYTCSSPNQGEEATFNLVVYRAITFEGTPDKQSGSEGEDFLLKCNAQAESKPFVSWNRDSKTIKNSKKYKIEDQALLIRNLSRHDAGNYTCNAYLATALLSAVKYKVITLSVHYGPEWKPPIQEAAYARLGSTAIFNCDASGMPEPTILLFSDGQMIESDDEHDINGDVGSSTLREAAYARLGSTAIFNCDASGMPEPTILWFRDGQMIESDDEHDINGDVGSSTLRINVTDISEFGEYTCRVHNELGVQEHVILLKEGEAPKAPRVAVVESNPSALVLKIEHPAKEPLKVVSFRVEYKTDKDPSWDTAASQEYETGNGLQYTLKNLNHDTSYAIRVAARNAAGYGDFSDEIYHRTKDPQHYTQANGGYGFWGSQSIPALLSLSCILLLRL</sequence>
<gene>
    <name evidence="5" type="ORF">IscW_ISCW002084</name>
</gene>
<dbReference type="GO" id="GO:0005886">
    <property type="term" value="C:plasma membrane"/>
    <property type="evidence" value="ECO:0000318"/>
    <property type="project" value="GO_Central"/>
</dbReference>
<dbReference type="SMART" id="SM00409">
    <property type="entry name" value="IG"/>
    <property type="match status" value="3"/>
</dbReference>
<evidence type="ECO:0000313" key="6">
    <source>
        <dbReference type="EnsemblMetazoa" id="ISCW002084-PA"/>
    </source>
</evidence>
<dbReference type="PANTHER" id="PTHR45080:SF27">
    <property type="entry name" value="NEURAL CELL ADHESION MOLECULE 1-LIKE"/>
    <property type="match status" value="1"/>
</dbReference>
<dbReference type="PaxDb" id="6945-B7PC65"/>
<dbReference type="Pfam" id="PF07679">
    <property type="entry name" value="I-set"/>
    <property type="match status" value="2"/>
</dbReference>
<dbReference type="InterPro" id="IPR036179">
    <property type="entry name" value="Ig-like_dom_sf"/>
</dbReference>
<dbReference type="CDD" id="cd00063">
    <property type="entry name" value="FN3"/>
    <property type="match status" value="1"/>
</dbReference>
<dbReference type="Proteomes" id="UP000001555">
    <property type="component" value="Unassembled WGS sequence"/>
</dbReference>
<dbReference type="SMART" id="SM00060">
    <property type="entry name" value="FN3"/>
    <property type="match status" value="1"/>
</dbReference>
<evidence type="ECO:0000259" key="4">
    <source>
        <dbReference type="PROSITE" id="PS50853"/>
    </source>
</evidence>
<accession>B7PC65</accession>
<evidence type="ECO:0000313" key="7">
    <source>
        <dbReference type="Proteomes" id="UP000001555"/>
    </source>
</evidence>
<keyword evidence="8" id="KW-1267">Proteomics identification</keyword>
<dbReference type="VEuPathDB" id="VectorBase:ISCW002084"/>
<feature type="domain" description="Ig-like" evidence="3">
    <location>
        <begin position="109"/>
        <end position="203"/>
    </location>
</feature>
<reference evidence="5 7" key="1">
    <citation type="submission" date="2008-03" db="EMBL/GenBank/DDBJ databases">
        <title>Annotation of Ixodes scapularis.</title>
        <authorList>
            <consortium name="Ixodes scapularis Genome Project Consortium"/>
            <person name="Caler E."/>
            <person name="Hannick L.I."/>
            <person name="Bidwell S."/>
            <person name="Joardar V."/>
            <person name="Thiagarajan M."/>
            <person name="Amedeo P."/>
            <person name="Galinsky K.J."/>
            <person name="Schobel S."/>
            <person name="Inman J."/>
            <person name="Hostetler J."/>
            <person name="Miller J."/>
            <person name="Hammond M."/>
            <person name="Megy K."/>
            <person name="Lawson D."/>
            <person name="Kodira C."/>
            <person name="Sutton G."/>
            <person name="Meyer J."/>
            <person name="Hill C.A."/>
            <person name="Birren B."/>
            <person name="Nene V."/>
            <person name="Collins F."/>
            <person name="Alarcon-Chaidez F."/>
            <person name="Wikel S."/>
            <person name="Strausberg R."/>
        </authorList>
    </citation>
    <scope>NUCLEOTIDE SEQUENCE [LARGE SCALE GENOMIC DNA]</scope>
    <source>
        <strain evidence="7">Wikel</strain>
        <strain evidence="5">Wikel colony</strain>
    </source>
</reference>
<dbReference type="InterPro" id="IPR036116">
    <property type="entry name" value="FN3_sf"/>
</dbReference>
<reference evidence="6" key="2">
    <citation type="submission" date="2020-05" db="UniProtKB">
        <authorList>
            <consortium name="EnsemblMetazoa"/>
        </authorList>
    </citation>
    <scope>IDENTIFICATION</scope>
    <source>
        <strain evidence="6">wikel</strain>
    </source>
</reference>
<evidence type="ECO:0000256" key="1">
    <source>
        <dbReference type="ARBA" id="ARBA00022737"/>
    </source>
</evidence>
<dbReference type="InterPro" id="IPR003599">
    <property type="entry name" value="Ig_sub"/>
</dbReference>
<protein>
    <submittedName>
        <fullName evidence="5 6">Uncharacterized protein</fullName>
    </submittedName>
</protein>
<dbReference type="Gene3D" id="2.60.40.10">
    <property type="entry name" value="Immunoglobulins"/>
    <property type="match status" value="5"/>
</dbReference>
<proteinExistence type="evidence at protein level"/>
<dbReference type="STRING" id="6945.B7PC65"/>
<dbReference type="PANTHER" id="PTHR45080">
    <property type="entry name" value="CONTACTIN 5"/>
    <property type="match status" value="1"/>
</dbReference>
<feature type="domain" description="Ig-like" evidence="3">
    <location>
        <begin position="248"/>
        <end position="347"/>
    </location>
</feature>
<dbReference type="PROSITE" id="PS50853">
    <property type="entry name" value="FN3"/>
    <property type="match status" value="1"/>
</dbReference>
<dbReference type="EMBL" id="ABJB010672758">
    <property type="status" value="NOT_ANNOTATED_CDS"/>
    <property type="molecule type" value="Genomic_DNA"/>
</dbReference>
<dbReference type="InterPro" id="IPR013098">
    <property type="entry name" value="Ig_I-set"/>
</dbReference>
<dbReference type="SUPFAM" id="SSF49265">
    <property type="entry name" value="Fibronectin type III"/>
    <property type="match status" value="1"/>
</dbReference>
<dbReference type="EMBL" id="ABJB011133007">
    <property type="status" value="NOT_ANNOTATED_CDS"/>
    <property type="molecule type" value="Genomic_DNA"/>
</dbReference>
<dbReference type="HOGENOM" id="CLU_049960_0_0_1"/>
<dbReference type="InterPro" id="IPR007110">
    <property type="entry name" value="Ig-like_dom"/>
</dbReference>
<dbReference type="EMBL" id="ABJB010028127">
    <property type="status" value="NOT_ANNOTATED_CDS"/>
    <property type="molecule type" value="Genomic_DNA"/>
</dbReference>
<dbReference type="EMBL" id="ABJB010874241">
    <property type="status" value="NOT_ANNOTATED_CDS"/>
    <property type="molecule type" value="Genomic_DNA"/>
</dbReference>
<dbReference type="InParanoid" id="B7PC65"/>
<feature type="domain" description="Fibronectin type-III" evidence="4">
    <location>
        <begin position="363"/>
        <end position="461"/>
    </location>
</feature>
<keyword evidence="1" id="KW-0677">Repeat</keyword>
<dbReference type="SMART" id="SM00408">
    <property type="entry name" value="IGc2"/>
    <property type="match status" value="3"/>
</dbReference>
<evidence type="ECO:0000256" key="2">
    <source>
        <dbReference type="ARBA" id="ARBA00023319"/>
    </source>
</evidence>
<dbReference type="VEuPathDB" id="VectorBase:ISCP_001929"/>
<evidence type="ECO:0000313" key="5">
    <source>
        <dbReference type="EMBL" id="EEC04187.1"/>
    </source>
</evidence>
<keyword evidence="7" id="KW-1185">Reference proteome</keyword>
<dbReference type="Pfam" id="PF00041">
    <property type="entry name" value="fn3"/>
    <property type="match status" value="1"/>
</dbReference>
<dbReference type="GO" id="GO:0043025">
    <property type="term" value="C:neuronal cell body"/>
    <property type="evidence" value="ECO:0000318"/>
    <property type="project" value="GO_Central"/>
</dbReference>
<dbReference type="FunFam" id="2.60.40.10:FF:000107">
    <property type="entry name" value="Myosin, light chain kinase a"/>
    <property type="match status" value="1"/>
</dbReference>
<dbReference type="InterPro" id="IPR003598">
    <property type="entry name" value="Ig_sub2"/>
</dbReference>
<dbReference type="EMBL" id="DS682176">
    <property type="protein sequence ID" value="EEC04187.1"/>
    <property type="molecule type" value="Genomic_DNA"/>
</dbReference>
<dbReference type="PROSITE" id="PS50835">
    <property type="entry name" value="IG_LIKE"/>
    <property type="match status" value="3"/>
</dbReference>
<dbReference type="InterPro" id="IPR013151">
    <property type="entry name" value="Immunoglobulin_dom"/>
</dbReference>